<dbReference type="Proteomes" id="UP000663629">
    <property type="component" value="Chromosome 1"/>
</dbReference>
<gene>
    <name evidence="2" type="ORF">JWJ88_02560</name>
</gene>
<feature type="transmembrane region" description="Helical" evidence="1">
    <location>
        <begin position="6"/>
        <end position="26"/>
    </location>
</feature>
<dbReference type="Pfam" id="PF03334">
    <property type="entry name" value="PhaG_MnhG_YufB"/>
    <property type="match status" value="1"/>
</dbReference>
<evidence type="ECO:0000256" key="1">
    <source>
        <dbReference type="SAM" id="Phobius"/>
    </source>
</evidence>
<dbReference type="InterPro" id="IPR005133">
    <property type="entry name" value="PhaG_MnhG_YufB"/>
</dbReference>
<feature type="transmembrane region" description="Helical" evidence="1">
    <location>
        <begin position="38"/>
        <end position="57"/>
    </location>
</feature>
<keyword evidence="3" id="KW-1185">Reference proteome</keyword>
<dbReference type="PANTHER" id="PTHR34703:SF1">
    <property type="entry name" value="ANTIPORTER SUBUNIT MNHG2-RELATED"/>
    <property type="match status" value="1"/>
</dbReference>
<dbReference type="RefSeq" id="WP_205294559.1">
    <property type="nucleotide sequence ID" value="NZ_CP070368.1"/>
</dbReference>
<keyword evidence="1" id="KW-1133">Transmembrane helix</keyword>
<keyword evidence="1" id="KW-0812">Transmembrane</keyword>
<dbReference type="NCBIfam" id="TIGR01300">
    <property type="entry name" value="CPA3_mnhG_phaG"/>
    <property type="match status" value="1"/>
</dbReference>
<evidence type="ECO:0000313" key="3">
    <source>
        <dbReference type="Proteomes" id="UP000663629"/>
    </source>
</evidence>
<reference evidence="2 3" key="1">
    <citation type="submission" date="2021-02" db="EMBL/GenBank/DDBJ databases">
        <title>Paracoccus methylovroum sp.nov., a new methanol and methylamine utilizing methylotrophic denitrifer.</title>
        <authorList>
            <person name="Timsy T."/>
            <person name="Behrendt U."/>
            <person name="Ulrich A."/>
            <person name="Spanner T."/>
            <person name="Foesel B.U."/>
            <person name="Horn M.A."/>
            <person name="Kolb S."/>
        </authorList>
    </citation>
    <scope>NUCLEOTIDE SEQUENCE [LARGE SCALE GENOMIC DNA]</scope>
    <source>
        <strain evidence="2 3">H4-D09</strain>
    </source>
</reference>
<accession>A0ABX7JI15</accession>
<name>A0ABX7JI15_9RHOB</name>
<protein>
    <submittedName>
        <fullName evidence="2">Na+/H+ antiporter subunit G</fullName>
    </submittedName>
</protein>
<dbReference type="NCBIfam" id="NF009316">
    <property type="entry name" value="PRK12674.1-5"/>
    <property type="match status" value="1"/>
</dbReference>
<dbReference type="PANTHER" id="PTHR34703">
    <property type="entry name" value="ANTIPORTER SUBUNIT MNHG2-RELATED"/>
    <property type="match status" value="1"/>
</dbReference>
<dbReference type="EMBL" id="CP070368">
    <property type="protein sequence ID" value="QRZ13566.1"/>
    <property type="molecule type" value="Genomic_DNA"/>
</dbReference>
<organism evidence="2 3">
    <name type="scientific">Paracoccus methylovorus</name>
    <dbReference type="NCBI Taxonomy" id="2812658"/>
    <lineage>
        <taxon>Bacteria</taxon>
        <taxon>Pseudomonadati</taxon>
        <taxon>Pseudomonadota</taxon>
        <taxon>Alphaproteobacteria</taxon>
        <taxon>Rhodobacterales</taxon>
        <taxon>Paracoccaceae</taxon>
        <taxon>Paracoccus</taxon>
    </lineage>
</organism>
<sequence>MIAEIVVSVLLVVGGFFGLVGSYGLVKLPDPMTRLHAPTKSATLGVGAVLIASLIWFPARHGHLTWHELLITLFLFLTAPVTGYFIAKAHMHLGWSRDELPRPSPGKDWATFCDPDKESLVDRRAGDRPNG</sequence>
<feature type="transmembrane region" description="Helical" evidence="1">
    <location>
        <begin position="69"/>
        <end position="87"/>
    </location>
</feature>
<proteinExistence type="predicted"/>
<evidence type="ECO:0000313" key="2">
    <source>
        <dbReference type="EMBL" id="QRZ13566.1"/>
    </source>
</evidence>
<keyword evidence="1" id="KW-0472">Membrane</keyword>